<dbReference type="RefSeq" id="XP_007409908.1">
    <property type="nucleotide sequence ID" value="XM_007409846.1"/>
</dbReference>
<sequence>MDSATTSQASTRSYIPFHGHPPVCNVSDLVEHGETVLRVIRERGEENEDLVKLYESGRAGQHIPQGSIKSFRQYADYMTLSSIPIWPITPIKVSFFLLFRLLMGDVTNGTPLRNAYLRSLARSLEHYREETARYFLSKWPEAGSWIIRDGRGDPESRNDITHDILRICKQGQHRPIESLLDFRAVQLIVTGDNPALTPDAWATRRRLSARWVRDRESANLPERQYAGGKFIGEPPKPPPLSARSTHWNRHLHDLRDGSEETSWIANTPRARSDFPDKPTSPYTGSDSRSDARYKAEEQNNNMMTSDTEASDSQASRTRVYPAHHPHPLQLDIGPPSPLSYTLSPDSDTTSARSFDRDNIFESAIPASMRGLPPITPLTSDLYSMNERIPPFSPLTRGLPSLTEAGLHPSNFPLPLSPATSINQDPSSFSPKQSRSHQNLMSGRGNQMLTPPPTGRFAPPSNLHSYSSNETSPSSTIYRWSLYPDLDFATPL</sequence>
<dbReference type="GeneID" id="18925810"/>
<dbReference type="Proteomes" id="UP000001072">
    <property type="component" value="Unassembled WGS sequence"/>
</dbReference>
<proteinExistence type="predicted"/>
<feature type="region of interest" description="Disordered" evidence="1">
    <location>
        <begin position="403"/>
        <end position="474"/>
    </location>
</feature>
<dbReference type="HOGENOM" id="CLU_555573_0_0_1"/>
<dbReference type="OrthoDB" id="2499955at2759"/>
<dbReference type="InParanoid" id="F4RKZ9"/>
<keyword evidence="3" id="KW-1185">Reference proteome</keyword>
<accession>F4RKZ9</accession>
<evidence type="ECO:0000313" key="3">
    <source>
        <dbReference type="Proteomes" id="UP000001072"/>
    </source>
</evidence>
<dbReference type="EMBL" id="GL883106">
    <property type="protein sequence ID" value="EGG06948.1"/>
    <property type="molecule type" value="Genomic_DNA"/>
</dbReference>
<protein>
    <submittedName>
        <fullName evidence="2">Uncharacterized protein</fullName>
    </submittedName>
</protein>
<dbReference type="AlphaFoldDB" id="F4RKZ9"/>
<name>F4RKZ9_MELLP</name>
<feature type="compositionally biased region" description="Polar residues" evidence="1">
    <location>
        <begin position="298"/>
        <end position="316"/>
    </location>
</feature>
<feature type="compositionally biased region" description="Low complexity" evidence="1">
    <location>
        <begin position="464"/>
        <end position="474"/>
    </location>
</feature>
<organism evidence="3">
    <name type="scientific">Melampsora larici-populina (strain 98AG31 / pathotype 3-4-7)</name>
    <name type="common">Poplar leaf rust fungus</name>
    <dbReference type="NCBI Taxonomy" id="747676"/>
    <lineage>
        <taxon>Eukaryota</taxon>
        <taxon>Fungi</taxon>
        <taxon>Dikarya</taxon>
        <taxon>Basidiomycota</taxon>
        <taxon>Pucciniomycotina</taxon>
        <taxon>Pucciniomycetes</taxon>
        <taxon>Pucciniales</taxon>
        <taxon>Melampsoraceae</taxon>
        <taxon>Melampsora</taxon>
    </lineage>
</organism>
<reference evidence="3" key="1">
    <citation type="journal article" date="2011" name="Proc. Natl. Acad. Sci. U.S.A.">
        <title>Obligate biotrophy features unraveled by the genomic analysis of rust fungi.</title>
        <authorList>
            <person name="Duplessis S."/>
            <person name="Cuomo C.A."/>
            <person name="Lin Y.-C."/>
            <person name="Aerts A."/>
            <person name="Tisserant E."/>
            <person name="Veneault-Fourrey C."/>
            <person name="Joly D.L."/>
            <person name="Hacquard S."/>
            <person name="Amselem J."/>
            <person name="Cantarel B.L."/>
            <person name="Chiu R."/>
            <person name="Coutinho P.M."/>
            <person name="Feau N."/>
            <person name="Field M."/>
            <person name="Frey P."/>
            <person name="Gelhaye E."/>
            <person name="Goldberg J."/>
            <person name="Grabherr M.G."/>
            <person name="Kodira C.D."/>
            <person name="Kohler A."/>
            <person name="Kuees U."/>
            <person name="Lindquist E.A."/>
            <person name="Lucas S.M."/>
            <person name="Mago R."/>
            <person name="Mauceli E."/>
            <person name="Morin E."/>
            <person name="Murat C."/>
            <person name="Pangilinan J.L."/>
            <person name="Park R."/>
            <person name="Pearson M."/>
            <person name="Quesneville H."/>
            <person name="Rouhier N."/>
            <person name="Sakthikumar S."/>
            <person name="Salamov A.A."/>
            <person name="Schmutz J."/>
            <person name="Selles B."/>
            <person name="Shapiro H."/>
            <person name="Tanguay P."/>
            <person name="Tuskan G.A."/>
            <person name="Henrissat B."/>
            <person name="Van de Peer Y."/>
            <person name="Rouze P."/>
            <person name="Ellis J.G."/>
            <person name="Dodds P.N."/>
            <person name="Schein J.E."/>
            <person name="Zhong S."/>
            <person name="Hamelin R.C."/>
            <person name="Grigoriev I.V."/>
            <person name="Szabo L.J."/>
            <person name="Martin F."/>
        </authorList>
    </citation>
    <scope>NUCLEOTIDE SEQUENCE [LARGE SCALE GENOMIC DNA]</scope>
    <source>
        <strain evidence="3">98AG31 / pathotype 3-4-7</strain>
    </source>
</reference>
<dbReference type="KEGG" id="mlr:MELLADRAFT_116425"/>
<evidence type="ECO:0000256" key="1">
    <source>
        <dbReference type="SAM" id="MobiDB-lite"/>
    </source>
</evidence>
<feature type="compositionally biased region" description="Polar residues" evidence="1">
    <location>
        <begin position="417"/>
        <end position="448"/>
    </location>
</feature>
<gene>
    <name evidence="2" type="ORF">MELLADRAFT_116425</name>
</gene>
<dbReference type="VEuPathDB" id="FungiDB:MELLADRAFT_116425"/>
<evidence type="ECO:0000313" key="2">
    <source>
        <dbReference type="EMBL" id="EGG06948.1"/>
    </source>
</evidence>
<feature type="compositionally biased region" description="Basic and acidic residues" evidence="1">
    <location>
        <begin position="287"/>
        <end position="297"/>
    </location>
</feature>
<feature type="region of interest" description="Disordered" evidence="1">
    <location>
        <begin position="223"/>
        <end position="244"/>
    </location>
</feature>
<feature type="region of interest" description="Disordered" evidence="1">
    <location>
        <begin position="257"/>
        <end position="318"/>
    </location>
</feature>